<dbReference type="SUPFAM" id="SSF52058">
    <property type="entry name" value="L domain-like"/>
    <property type="match status" value="1"/>
</dbReference>
<organism evidence="10 11">
    <name type="scientific">Nelumbo nucifera</name>
    <name type="common">Sacred lotus</name>
    <dbReference type="NCBI Taxonomy" id="4432"/>
    <lineage>
        <taxon>Eukaryota</taxon>
        <taxon>Viridiplantae</taxon>
        <taxon>Streptophyta</taxon>
        <taxon>Embryophyta</taxon>
        <taxon>Tracheophyta</taxon>
        <taxon>Spermatophyta</taxon>
        <taxon>Magnoliopsida</taxon>
        <taxon>Proteales</taxon>
        <taxon>Nelumbonaceae</taxon>
        <taxon>Nelumbo</taxon>
    </lineage>
</organism>
<evidence type="ECO:0000256" key="1">
    <source>
        <dbReference type="ARBA" id="ARBA00004167"/>
    </source>
</evidence>
<dbReference type="PANTHER" id="PTHR48062:SF51">
    <property type="entry name" value="LRR RECEPTOR-LIKE SERINE_THREONINE-PROTEIN KINASE ERL1"/>
    <property type="match status" value="1"/>
</dbReference>
<dbReference type="AlphaFoldDB" id="A0A822XQM2"/>
<dbReference type="Pfam" id="PF13855">
    <property type="entry name" value="LRR_8"/>
    <property type="match status" value="1"/>
</dbReference>
<proteinExistence type="inferred from homology"/>
<accession>A0A822XQM2</accession>
<dbReference type="Pfam" id="PF00560">
    <property type="entry name" value="LRR_1"/>
    <property type="match status" value="1"/>
</dbReference>
<gene>
    <name evidence="10" type="ORF">HUJ06_024100</name>
</gene>
<evidence type="ECO:0000256" key="4">
    <source>
        <dbReference type="ARBA" id="ARBA00022692"/>
    </source>
</evidence>
<dbReference type="FunFam" id="3.80.10.10:FF:000111">
    <property type="entry name" value="LRR receptor-like serine/threonine-protein kinase ERECTA"/>
    <property type="match status" value="1"/>
</dbReference>
<evidence type="ECO:0000313" key="11">
    <source>
        <dbReference type="Proteomes" id="UP000607653"/>
    </source>
</evidence>
<dbReference type="Proteomes" id="UP000607653">
    <property type="component" value="Unassembled WGS sequence"/>
</dbReference>
<dbReference type="Gene3D" id="3.80.10.10">
    <property type="entry name" value="Ribonuclease Inhibitor"/>
    <property type="match status" value="1"/>
</dbReference>
<protein>
    <submittedName>
        <fullName evidence="10">Uncharacterized protein</fullName>
    </submittedName>
</protein>
<dbReference type="InterPro" id="IPR032675">
    <property type="entry name" value="LRR_dom_sf"/>
</dbReference>
<feature type="transmembrane region" description="Helical" evidence="9">
    <location>
        <begin position="258"/>
        <end position="281"/>
    </location>
</feature>
<evidence type="ECO:0000256" key="9">
    <source>
        <dbReference type="SAM" id="Phobius"/>
    </source>
</evidence>
<dbReference type="PRINTS" id="PR00019">
    <property type="entry name" value="LEURICHRPT"/>
</dbReference>
<keyword evidence="11" id="KW-1185">Reference proteome</keyword>
<keyword evidence="4 9" id="KW-0812">Transmembrane</keyword>
<comment type="caution">
    <text evidence="10">The sequence shown here is derived from an EMBL/GenBank/DDBJ whole genome shotgun (WGS) entry which is preliminary data.</text>
</comment>
<evidence type="ECO:0000256" key="6">
    <source>
        <dbReference type="ARBA" id="ARBA00022989"/>
    </source>
</evidence>
<dbReference type="InterPro" id="IPR001611">
    <property type="entry name" value="Leu-rich_rpt"/>
</dbReference>
<keyword evidence="3" id="KW-0433">Leucine-rich repeat</keyword>
<keyword evidence="7 9" id="KW-0472">Membrane</keyword>
<evidence type="ECO:0000256" key="7">
    <source>
        <dbReference type="ARBA" id="ARBA00023136"/>
    </source>
</evidence>
<evidence type="ECO:0000256" key="8">
    <source>
        <dbReference type="ARBA" id="ARBA00023180"/>
    </source>
</evidence>
<dbReference type="EMBL" id="DUZY01000001">
    <property type="protein sequence ID" value="DAD22637.1"/>
    <property type="molecule type" value="Genomic_DNA"/>
</dbReference>
<dbReference type="GO" id="GO:0016020">
    <property type="term" value="C:membrane"/>
    <property type="evidence" value="ECO:0007669"/>
    <property type="project" value="UniProtKB-SubCell"/>
</dbReference>
<evidence type="ECO:0000256" key="2">
    <source>
        <dbReference type="ARBA" id="ARBA00009592"/>
    </source>
</evidence>
<comment type="similarity">
    <text evidence="2">Belongs to the RLP family.</text>
</comment>
<evidence type="ECO:0000256" key="5">
    <source>
        <dbReference type="ARBA" id="ARBA00022737"/>
    </source>
</evidence>
<evidence type="ECO:0000256" key="3">
    <source>
        <dbReference type="ARBA" id="ARBA00022614"/>
    </source>
</evidence>
<keyword evidence="6 9" id="KW-1133">Transmembrane helix</keyword>
<dbReference type="PANTHER" id="PTHR48062">
    <property type="entry name" value="RECEPTOR-LIKE PROTEIN 14"/>
    <property type="match status" value="1"/>
</dbReference>
<dbReference type="InterPro" id="IPR003591">
    <property type="entry name" value="Leu-rich_rpt_typical-subtyp"/>
</dbReference>
<evidence type="ECO:0000313" key="10">
    <source>
        <dbReference type="EMBL" id="DAD22637.1"/>
    </source>
</evidence>
<dbReference type="InterPro" id="IPR051502">
    <property type="entry name" value="RLP_Defense_Trigger"/>
</dbReference>
<reference evidence="10 11" key="1">
    <citation type="journal article" date="2020" name="Mol. Biol. Evol.">
        <title>Distinct Expression and Methylation Patterns for Genes with Different Fates following a Single Whole-Genome Duplication in Flowering Plants.</title>
        <authorList>
            <person name="Shi T."/>
            <person name="Rahmani R.S."/>
            <person name="Gugger P.F."/>
            <person name="Wang M."/>
            <person name="Li H."/>
            <person name="Zhang Y."/>
            <person name="Li Z."/>
            <person name="Wang Q."/>
            <person name="Van de Peer Y."/>
            <person name="Marchal K."/>
            <person name="Chen J."/>
        </authorList>
    </citation>
    <scope>NUCLEOTIDE SEQUENCE [LARGE SCALE GENOMIC DNA]</scope>
    <source>
        <tissue evidence="10">Leaf</tissue>
    </source>
</reference>
<name>A0A822XQM2_NELNU</name>
<dbReference type="SMART" id="SM00369">
    <property type="entry name" value="LRR_TYP"/>
    <property type="match status" value="3"/>
</dbReference>
<comment type="subcellular location">
    <subcellularLocation>
        <location evidence="1">Membrane</location>
        <topology evidence="1">Single-pass membrane protein</topology>
    </subcellularLocation>
</comment>
<keyword evidence="8" id="KW-0325">Glycoprotein</keyword>
<sequence>MNNLSGYFSDWLPILPNLGSLLLKANNFVGSIPNSLCQMKKLHTLDMSNNQLTGIIPSCINNITAWKKNYVLEIPPRFAFTSSNIDFSYNEVKIPFATKGNEYSYEGYPLFFMTGMDLSVNQLSGHIPIEMGDLKALHSLNLSSNFLTGHIPESFQGLEQLESLNLSYNTLEGIIPPQLIQLHSLSTFNVAFNHLSGKIPFEENFITFTESSYIRNSGLCGPPLKVNCLLVPGPSSQTNNGYEEEQKGLWSKLMDENLFFYSCLAISYVLGFWGVIAPLLLSRNWRRKYYQVLVLYHKFLLVE</sequence>
<keyword evidence="5" id="KW-0677">Repeat</keyword>